<keyword evidence="1" id="KW-1133">Transmembrane helix</keyword>
<feature type="transmembrane region" description="Helical" evidence="1">
    <location>
        <begin position="12"/>
        <end position="32"/>
    </location>
</feature>
<feature type="transmembrane region" description="Helical" evidence="1">
    <location>
        <begin position="116"/>
        <end position="138"/>
    </location>
</feature>
<dbReference type="RefSeq" id="WP_010074512.1">
    <property type="nucleotide sequence ID" value="NC_014393.1"/>
</dbReference>
<keyword evidence="1" id="KW-0812">Transmembrane</keyword>
<accession>D9SRG6</accession>
<dbReference type="EMBL" id="CP002160">
    <property type="protein sequence ID" value="ADL52395.1"/>
    <property type="molecule type" value="Genomic_DNA"/>
</dbReference>
<evidence type="ECO:0000313" key="2">
    <source>
        <dbReference type="EMBL" id="ADL52395.1"/>
    </source>
</evidence>
<dbReference type="Proteomes" id="UP000002730">
    <property type="component" value="Chromosome"/>
</dbReference>
<evidence type="ECO:0000256" key="1">
    <source>
        <dbReference type="SAM" id="Phobius"/>
    </source>
</evidence>
<protein>
    <submittedName>
        <fullName evidence="2">Uncharacterized protein</fullName>
    </submittedName>
</protein>
<organism evidence="2 3">
    <name type="scientific">Clostridium cellulovorans (strain ATCC 35296 / DSM 3052 / OCM 3 / 743B)</name>
    <dbReference type="NCBI Taxonomy" id="573061"/>
    <lineage>
        <taxon>Bacteria</taxon>
        <taxon>Bacillati</taxon>
        <taxon>Bacillota</taxon>
        <taxon>Clostridia</taxon>
        <taxon>Eubacteriales</taxon>
        <taxon>Clostridiaceae</taxon>
        <taxon>Clostridium</taxon>
    </lineage>
</organism>
<evidence type="ECO:0000313" key="3">
    <source>
        <dbReference type="Proteomes" id="UP000002730"/>
    </source>
</evidence>
<dbReference type="eggNOG" id="ENOG503378V">
    <property type="taxonomic scope" value="Bacteria"/>
</dbReference>
<feature type="transmembrane region" description="Helical" evidence="1">
    <location>
        <begin position="81"/>
        <end position="104"/>
    </location>
</feature>
<dbReference type="KEGG" id="ccb:Clocel_2695"/>
<dbReference type="OrthoDB" id="2868304at2"/>
<proteinExistence type="predicted"/>
<dbReference type="AlphaFoldDB" id="D9SRG6"/>
<reference evidence="2 3" key="1">
    <citation type="submission" date="2010-08" db="EMBL/GenBank/DDBJ databases">
        <title>Complete sequence of Clostridium cellulovorans 743B.</title>
        <authorList>
            <consortium name="US DOE Joint Genome Institute"/>
            <person name="Lucas S."/>
            <person name="Copeland A."/>
            <person name="Lapidus A."/>
            <person name="Cheng J.-F."/>
            <person name="Bruce D."/>
            <person name="Goodwin L."/>
            <person name="Pitluck S."/>
            <person name="Chertkov O."/>
            <person name="Detter J.C."/>
            <person name="Han C."/>
            <person name="Tapia R."/>
            <person name="Land M."/>
            <person name="Hauser L."/>
            <person name="Chang Y.-J."/>
            <person name="Jeffries C."/>
            <person name="Kyrpides N."/>
            <person name="Ivanova N."/>
            <person name="Mikhailova N."/>
            <person name="Hemme C.L."/>
            <person name="Woyke T."/>
        </authorList>
    </citation>
    <scope>NUCLEOTIDE SEQUENCE [LARGE SCALE GENOMIC DNA]</scope>
    <source>
        <strain evidence="3">ATCC 35296 / DSM 3052 / OCM 3 / 743B</strain>
    </source>
</reference>
<dbReference type="STRING" id="573061.Clocel_2695"/>
<keyword evidence="1" id="KW-0472">Membrane</keyword>
<keyword evidence="3" id="KW-1185">Reference proteome</keyword>
<name>D9SRG6_CLOC7</name>
<dbReference type="HOGENOM" id="CLU_1709255_0_0_9"/>
<gene>
    <name evidence="2" type="ordered locus">Clocel_2695</name>
</gene>
<feature type="transmembrane region" description="Helical" evidence="1">
    <location>
        <begin position="52"/>
        <end position="69"/>
    </location>
</feature>
<sequence length="150" mass="16794">MSAKSTIGNIAAILYYILALPMLILYLPYTIADSFSALKMIVEYGFSGVDNGMGNAAVFGLFIGISLLVPAFRKIYYKLPWFFPFVKILFVDVTILGVSIMILHYGYQVKSPVRNIMFLILTIVQIVVCRILMCSYFYKKPVKHIGGSNG</sequence>